<keyword evidence="5" id="KW-1185">Reference proteome</keyword>
<keyword evidence="3" id="KW-1133">Transmembrane helix</keyword>
<evidence type="ECO:0000256" key="2">
    <source>
        <dbReference type="ARBA" id="ARBA00022692"/>
    </source>
</evidence>
<evidence type="ECO:0000256" key="3">
    <source>
        <dbReference type="ARBA" id="ARBA00022989"/>
    </source>
</evidence>
<dbReference type="Pfam" id="PF13704">
    <property type="entry name" value="Glyco_tranf_2_4"/>
    <property type="match status" value="1"/>
</dbReference>
<comment type="subcellular location">
    <subcellularLocation>
        <location evidence="1">Membrane</location>
        <topology evidence="1">Single-pass membrane protein</topology>
    </subcellularLocation>
</comment>
<gene>
    <name evidence="4" type="ORF">GCM10016455_25720</name>
</gene>
<sequence>MLAVSMMKDEAPFLLEWYAHHLAVGFTKILVYTNDCSDGTDDMLIRLEELGLGYHRRNDIPEGAKPQPSAINYAQAEPIVQGADWVLLFDADEFLCINYGDGTLDQMLDAAGDANGIVITWRIFGSGNIVDWSRAPVTDQYLYAAPPTWNKGWGVKTLFKFDHDKWKLGIHRPSIKNKHLETDFPDSVKWLNGSGLPMEDYFKFRGWRSIRRTVGYQWAQMNHYAVKSVDSYAVRKFRGNVNNKKDKYNADYWALQDRNEVRDENILRYREKRQAIMDELLTDPVLNKLHFDALDRIEARLEEYRKTDAYQELKQSLIEASQVPITQVSAKPPKARDPAEIAALMSKVEKQNAARPIEERRTKPSAEFIDTHEGGDGFVVGDIDVSAEAAVDWVTNHGIDMPADVRIFSPSQLDMVLRGKYQRKLARLSGRMVENGDTVLDLGAGVGFLSIYTCTIFDRATVIAQEDNASRLVIARNILDHNGFAFGTRLSFDVTQVIWPDDPNKTADAINDLISRYKPDVLRISYAEIGAGVLGNLNLAGVKQVVLIGGAARGFHLASQKVKTAGLHPNEDVSVPEIVVLEQKA</sequence>
<evidence type="ECO:0008006" key="6">
    <source>
        <dbReference type="Google" id="ProtNLM"/>
    </source>
</evidence>
<keyword evidence="2" id="KW-0812">Transmembrane</keyword>
<name>A0ABQ3J7U0_9RHOB</name>
<keyword evidence="3" id="KW-0472">Membrane</keyword>
<protein>
    <recommendedName>
        <fullName evidence="6">Glycosyltransferase family 2 protein</fullName>
    </recommendedName>
</protein>
<dbReference type="PANTHER" id="PTHR21461:SF69">
    <property type="entry name" value="GLYCOSYLTRANSFERASE FAMILY 92 PROTEIN"/>
    <property type="match status" value="1"/>
</dbReference>
<comment type="caution">
    <text evidence="4">The sequence shown here is derived from an EMBL/GenBank/DDBJ whole genome shotgun (WGS) entry which is preliminary data.</text>
</comment>
<dbReference type="Gene3D" id="3.40.50.150">
    <property type="entry name" value="Vaccinia Virus protein VP39"/>
    <property type="match status" value="1"/>
</dbReference>
<dbReference type="PANTHER" id="PTHR21461">
    <property type="entry name" value="GLYCOSYLTRANSFERASE FAMILY 92 PROTEIN"/>
    <property type="match status" value="1"/>
</dbReference>
<accession>A0ABQ3J7U0</accession>
<evidence type="ECO:0000313" key="5">
    <source>
        <dbReference type="Proteomes" id="UP000609802"/>
    </source>
</evidence>
<dbReference type="InterPro" id="IPR029063">
    <property type="entry name" value="SAM-dependent_MTases_sf"/>
</dbReference>
<dbReference type="InterPro" id="IPR029044">
    <property type="entry name" value="Nucleotide-diphossugar_trans"/>
</dbReference>
<dbReference type="EMBL" id="BNCH01000006">
    <property type="protein sequence ID" value="GHF03312.1"/>
    <property type="molecule type" value="Genomic_DNA"/>
</dbReference>
<proteinExistence type="predicted"/>
<dbReference type="Proteomes" id="UP000609802">
    <property type="component" value="Unassembled WGS sequence"/>
</dbReference>
<dbReference type="SUPFAM" id="SSF53335">
    <property type="entry name" value="S-adenosyl-L-methionine-dependent methyltransferases"/>
    <property type="match status" value="1"/>
</dbReference>
<organism evidence="4 5">
    <name type="scientific">Aliiroseovarius zhejiangensis</name>
    <dbReference type="NCBI Taxonomy" id="1632025"/>
    <lineage>
        <taxon>Bacteria</taxon>
        <taxon>Pseudomonadati</taxon>
        <taxon>Pseudomonadota</taxon>
        <taxon>Alphaproteobacteria</taxon>
        <taxon>Rhodobacterales</taxon>
        <taxon>Paracoccaceae</taxon>
        <taxon>Aliiroseovarius</taxon>
    </lineage>
</organism>
<evidence type="ECO:0000313" key="4">
    <source>
        <dbReference type="EMBL" id="GHF03312.1"/>
    </source>
</evidence>
<dbReference type="SUPFAM" id="SSF53448">
    <property type="entry name" value="Nucleotide-diphospho-sugar transferases"/>
    <property type="match status" value="1"/>
</dbReference>
<reference evidence="5" key="1">
    <citation type="journal article" date="2019" name="Int. J. Syst. Evol. Microbiol.">
        <title>The Global Catalogue of Microorganisms (GCM) 10K type strain sequencing project: providing services to taxonomists for standard genome sequencing and annotation.</title>
        <authorList>
            <consortium name="The Broad Institute Genomics Platform"/>
            <consortium name="The Broad Institute Genome Sequencing Center for Infectious Disease"/>
            <person name="Wu L."/>
            <person name="Ma J."/>
        </authorList>
    </citation>
    <scope>NUCLEOTIDE SEQUENCE [LARGE SCALE GENOMIC DNA]</scope>
    <source>
        <strain evidence="5">KCTC 42443</strain>
    </source>
</reference>
<evidence type="ECO:0000256" key="1">
    <source>
        <dbReference type="ARBA" id="ARBA00004167"/>
    </source>
</evidence>